<organism evidence="1 2">
    <name type="scientific">Microbotryum silenes-dioicae</name>
    <dbReference type="NCBI Taxonomy" id="796604"/>
    <lineage>
        <taxon>Eukaryota</taxon>
        <taxon>Fungi</taxon>
        <taxon>Dikarya</taxon>
        <taxon>Basidiomycota</taxon>
        <taxon>Pucciniomycotina</taxon>
        <taxon>Microbotryomycetes</taxon>
        <taxon>Microbotryales</taxon>
        <taxon>Microbotryaceae</taxon>
        <taxon>Microbotryum</taxon>
    </lineage>
</organism>
<dbReference type="EMBL" id="FQNC01000086">
    <property type="protein sequence ID" value="SGZ25935.1"/>
    <property type="molecule type" value="Genomic_DNA"/>
</dbReference>
<keyword evidence="2" id="KW-1185">Reference proteome</keyword>
<name>A0A2X0MQD6_9BASI</name>
<protein>
    <submittedName>
        <fullName evidence="1">BQ5605_C024g09803 protein</fullName>
    </submittedName>
</protein>
<reference evidence="1 2" key="1">
    <citation type="submission" date="2016-11" db="EMBL/GenBank/DDBJ databases">
        <authorList>
            <person name="Jaros S."/>
            <person name="Januszkiewicz K."/>
            <person name="Wedrychowicz H."/>
        </authorList>
    </citation>
    <scope>NUCLEOTIDE SEQUENCE [LARGE SCALE GENOMIC DNA]</scope>
</reference>
<evidence type="ECO:0000313" key="2">
    <source>
        <dbReference type="Proteomes" id="UP000249464"/>
    </source>
</evidence>
<evidence type="ECO:0000313" key="1">
    <source>
        <dbReference type="EMBL" id="SGZ25935.1"/>
    </source>
</evidence>
<gene>
    <name evidence="1" type="primary">BQ5605_C024g09803</name>
    <name evidence="1" type="ORF">BQ5605_C024G09803</name>
</gene>
<proteinExistence type="predicted"/>
<dbReference type="AlphaFoldDB" id="A0A2X0MQD6"/>
<sequence length="110" mass="12183">MIDTRARKSSEVIAGGTAVLAVGSIVDGFNNLRTIPKMAATLRRVNNIGRSPHRPSMNLAMNRYVRAIASPSAEVEVKVRFISKVGKTCKRFERHPELILVDPSGPRRWS</sequence>
<accession>A0A2X0MQD6</accession>
<dbReference type="Proteomes" id="UP000249464">
    <property type="component" value="Unassembled WGS sequence"/>
</dbReference>